<feature type="domain" description="AAA+ ATPase" evidence="2">
    <location>
        <begin position="461"/>
        <end position="594"/>
    </location>
</feature>
<dbReference type="InterPro" id="IPR027417">
    <property type="entry name" value="P-loop_NTPase"/>
</dbReference>
<feature type="region of interest" description="Disordered" evidence="1">
    <location>
        <begin position="218"/>
        <end position="244"/>
    </location>
</feature>
<gene>
    <name evidence="3" type="ORF">QC762_0049550</name>
</gene>
<comment type="caution">
    <text evidence="3">The sequence shown here is derived from an EMBL/GenBank/DDBJ whole genome shotgun (WGS) entry which is preliminary data.</text>
</comment>
<feature type="compositionally biased region" description="Acidic residues" evidence="1">
    <location>
        <begin position="659"/>
        <end position="670"/>
    </location>
</feature>
<evidence type="ECO:0000256" key="1">
    <source>
        <dbReference type="SAM" id="MobiDB-lite"/>
    </source>
</evidence>
<keyword evidence="4" id="KW-1185">Reference proteome</keyword>
<feature type="compositionally biased region" description="Basic and acidic residues" evidence="1">
    <location>
        <begin position="751"/>
        <end position="764"/>
    </location>
</feature>
<evidence type="ECO:0000313" key="4">
    <source>
        <dbReference type="Proteomes" id="UP001323405"/>
    </source>
</evidence>
<name>A0ABR0GI05_9PEZI</name>
<dbReference type="Gene3D" id="1.10.8.60">
    <property type="match status" value="1"/>
</dbReference>
<evidence type="ECO:0000259" key="2">
    <source>
        <dbReference type="SMART" id="SM00382"/>
    </source>
</evidence>
<feature type="region of interest" description="Disordered" evidence="1">
    <location>
        <begin position="690"/>
        <end position="709"/>
    </location>
</feature>
<feature type="compositionally biased region" description="Acidic residues" evidence="1">
    <location>
        <begin position="803"/>
        <end position="813"/>
    </location>
</feature>
<dbReference type="SUPFAM" id="SSF52540">
    <property type="entry name" value="P-loop containing nucleoside triphosphate hydrolases"/>
    <property type="match status" value="1"/>
</dbReference>
<dbReference type="PANTHER" id="PTHR23077:SF132">
    <property type="entry name" value="ATP-DEPENDENT ZN PROTEASE"/>
    <property type="match status" value="1"/>
</dbReference>
<feature type="region of interest" description="Disordered" evidence="1">
    <location>
        <begin position="748"/>
        <end position="813"/>
    </location>
</feature>
<dbReference type="InterPro" id="IPR003959">
    <property type="entry name" value="ATPase_AAA_core"/>
</dbReference>
<dbReference type="SMART" id="SM00382">
    <property type="entry name" value="AAA"/>
    <property type="match status" value="1"/>
</dbReference>
<dbReference type="GeneID" id="87903079"/>
<dbReference type="Gene3D" id="3.40.50.300">
    <property type="entry name" value="P-loop containing nucleotide triphosphate hydrolases"/>
    <property type="match status" value="1"/>
</dbReference>
<evidence type="ECO:0000313" key="3">
    <source>
        <dbReference type="EMBL" id="KAK4655392.1"/>
    </source>
</evidence>
<reference evidence="3 4" key="1">
    <citation type="journal article" date="2023" name="bioRxiv">
        <title>High-quality genome assemblies of four members of thePodospora anserinaspecies complex.</title>
        <authorList>
            <person name="Ament-Velasquez S.L."/>
            <person name="Vogan A.A."/>
            <person name="Wallerman O."/>
            <person name="Hartmann F."/>
            <person name="Gautier V."/>
            <person name="Silar P."/>
            <person name="Giraud T."/>
            <person name="Johannesson H."/>
        </authorList>
    </citation>
    <scope>NUCLEOTIDE SEQUENCE [LARGE SCALE GENOMIC DNA]</scope>
    <source>
        <strain evidence="3 4">CBS 415.72m</strain>
    </source>
</reference>
<dbReference type="Proteomes" id="UP001323405">
    <property type="component" value="Unassembled WGS sequence"/>
</dbReference>
<organism evidence="3 4">
    <name type="scientific">Podospora pseudocomata</name>
    <dbReference type="NCBI Taxonomy" id="2093779"/>
    <lineage>
        <taxon>Eukaryota</taxon>
        <taxon>Fungi</taxon>
        <taxon>Dikarya</taxon>
        <taxon>Ascomycota</taxon>
        <taxon>Pezizomycotina</taxon>
        <taxon>Sordariomycetes</taxon>
        <taxon>Sordariomycetidae</taxon>
        <taxon>Sordariales</taxon>
        <taxon>Podosporaceae</taxon>
        <taxon>Podospora</taxon>
    </lineage>
</organism>
<dbReference type="CDD" id="cd19481">
    <property type="entry name" value="RecA-like_protease"/>
    <property type="match status" value="1"/>
</dbReference>
<feature type="compositionally biased region" description="Low complexity" evidence="1">
    <location>
        <begin position="786"/>
        <end position="802"/>
    </location>
</feature>
<accession>A0ABR0GI05</accession>
<dbReference type="InterPro" id="IPR050168">
    <property type="entry name" value="AAA_ATPase_domain"/>
</dbReference>
<dbReference type="InterPro" id="IPR003593">
    <property type="entry name" value="AAA+_ATPase"/>
</dbReference>
<dbReference type="RefSeq" id="XP_062744367.1">
    <property type="nucleotide sequence ID" value="XM_062883475.1"/>
</dbReference>
<dbReference type="Pfam" id="PF00004">
    <property type="entry name" value="AAA"/>
    <property type="match status" value="1"/>
</dbReference>
<sequence>MEVEFPAAVFGNNMTAILKLFDPRHPPTFHVGQRGLLRPHGPHDQFAWEDFVRKDKLKPFLDEITAVENKACGPHDLYRTTLEEFDSETRAYGKLRDLQGECIPSLYAHVFIQAQTADPALAGRPEFSIFGILMEPIRGFIPEKLPDLPASDAPPKELWKTIVQDAVYPANEINKRGVAMLDCRAGNALVKHDTHRVVIHDFAQCQFRNEVEAMYAEQKAEAEKGDEGEDNGGKAHETKAGSSTRKDVFLHTHQIIKEIHPDHHVTRARPGGEMDLLGYAAAGHATAVQDNYNPPGTNDVPVHNVPGFYLDAVRAYKASPKPFDRPGGTLIDKIYFGRWLYTWQDLTFILYKCVVQNTDCGNDLMHYLLAPNDADKVDELGHHLDTDRLLLAAGDWSCTLHNEIYVYDNGDWIKDPLLWQSVQGASWDDVILEPAMKDALMRDVIGFFDTRDVYQDLGLMWKRGIILHGLPGNGKTASIKALINSLEARGKEDGSKRIPSLYVKAFDSSMGGKWSIRYIFEHARKMAPCVLIFEDLDSLVLDEYRSYFLNEVDGLESNEGILMIGSTNHLSKLDPAIAKRPSRFDRKYHFKLPNEETRKRYAEYWRKKLESKPIVADKFEEEITYLIAQLTDGFSFAYIRELFVSSLLALVRGFNPDVVEEDPREDDAGDESSSTAGDGVIVEKPAIVGEGNAGVENTEEQEKTGEKTKKFKPKRVFPVLDIPEYLQDNLLLKIIISQAKILFEEMDRDDDEQKEKEGDGDGAIRRIRVKRGLPAPRMQLVSGTTAASPPADSASANSAPDDSAPDDTDLLRM</sequence>
<protein>
    <recommendedName>
        <fullName evidence="2">AAA+ ATPase domain-containing protein</fullName>
    </recommendedName>
</protein>
<proteinExistence type="predicted"/>
<feature type="region of interest" description="Disordered" evidence="1">
    <location>
        <begin position="659"/>
        <end position="680"/>
    </location>
</feature>
<dbReference type="EMBL" id="JAFFHA010000005">
    <property type="protein sequence ID" value="KAK4655392.1"/>
    <property type="molecule type" value="Genomic_DNA"/>
</dbReference>
<dbReference type="PANTHER" id="PTHR23077">
    <property type="entry name" value="AAA-FAMILY ATPASE"/>
    <property type="match status" value="1"/>
</dbReference>